<sequence>MTGDRSLLRNFIEKFMGTVRFGNDNFVAITGYGDYIHGNITICHVYYVEGLGHNLFSVGQFCNGDLEVAFRSNTCYVRNLLGDDLFTGGRDSNLYTISISDMAASSPVCLIGVTAAQSTLAALTILDSIKYILGSTKYILAALTFLNGPLKEEVYVSQPEGFIDPEFPDHIYRLKKALYGLKQAPRAWYDKLSSFLIEHGFTKGIIDPTLFTRRHGEDILLVQVYVDDIIFGSTNPDFSKRFANLMKNNFEMSMMGELKFFLGLQVHQSPRGIFISQSQYAIELLKKHGLDECVSMSTPMATERLDADLQGTPTDQTTYRRMIGGLMYLTASRPDIAFATFVCARYQARPTVKHLKEVKRIFRYLRQSYNMGLWYPKDFGFELIAYSDADHAGCKDDCKSTSGGLQFLGGKLMSWSSKKQDCTAMSTAEAEYVSLSACCAQVIWMRTQLLDYGYKYNRILMYCDSKSAIAISCNPVQHSKTKHIDIRYHFIKEHVEKGTVEIYFVGTEYQLADLFTKALPKERFEYLVHRIGTDNAKIARKRSKPDNHRHGNGIECANAGRMLSKVNQTDVHPNELCPPNKRYDLIDANKKIDFKQVQCPPESKLLTNIIKNRPLRFNIVASSSVPWIYMAQYWDTLKEDRSKFRLTFMLDKKELSLTWMTSETILNLPHRQLTIYDRCIMPPPSFLDMVPFYKNKLGFTLELKTSSSFKTTGRYKDKVGMKIPAWMISEEMKHTEHYRMYMGVFGIDVPLTQSQLTEMVEGPENVIDDSSIPRNDDQNILDTRLEPRSDKESPEVEITNDKEGRYGYLFEHLRAKFLSRKSFYTLVESSQEVMVKSLPTMVAYAYQGEQVEKLVPEKVKFKF</sequence>
<organism evidence="4 5">
    <name type="scientific">Tanacetum coccineum</name>
    <dbReference type="NCBI Taxonomy" id="301880"/>
    <lineage>
        <taxon>Eukaryota</taxon>
        <taxon>Viridiplantae</taxon>
        <taxon>Streptophyta</taxon>
        <taxon>Embryophyta</taxon>
        <taxon>Tracheophyta</taxon>
        <taxon>Spermatophyta</taxon>
        <taxon>Magnoliopsida</taxon>
        <taxon>eudicotyledons</taxon>
        <taxon>Gunneridae</taxon>
        <taxon>Pentapetalae</taxon>
        <taxon>asterids</taxon>
        <taxon>campanulids</taxon>
        <taxon>Asterales</taxon>
        <taxon>Asteraceae</taxon>
        <taxon>Asteroideae</taxon>
        <taxon>Anthemideae</taxon>
        <taxon>Anthemidinae</taxon>
        <taxon>Tanacetum</taxon>
    </lineage>
</organism>
<gene>
    <name evidence="4" type="ORF">Tco_0728874</name>
</gene>
<reference evidence="4" key="1">
    <citation type="journal article" date="2022" name="Int. J. Mol. Sci.">
        <title>Draft Genome of Tanacetum Coccineum: Genomic Comparison of Closely Related Tanacetum-Family Plants.</title>
        <authorList>
            <person name="Yamashiro T."/>
            <person name="Shiraishi A."/>
            <person name="Nakayama K."/>
            <person name="Satake H."/>
        </authorList>
    </citation>
    <scope>NUCLEOTIDE SEQUENCE</scope>
</reference>
<evidence type="ECO:0000313" key="4">
    <source>
        <dbReference type="EMBL" id="GJS78993.1"/>
    </source>
</evidence>
<name>A0ABQ4YQH7_9ASTR</name>
<dbReference type="InterPro" id="IPR054722">
    <property type="entry name" value="PolX-like_BBD"/>
</dbReference>
<dbReference type="Proteomes" id="UP001151760">
    <property type="component" value="Unassembled WGS sequence"/>
</dbReference>
<dbReference type="InterPro" id="IPR013103">
    <property type="entry name" value="RVT_2"/>
</dbReference>
<dbReference type="InterPro" id="IPR043502">
    <property type="entry name" value="DNA/RNA_pol_sf"/>
</dbReference>
<feature type="domain" description="Reverse transcriptase Ty1/copia-type" evidence="2">
    <location>
        <begin position="144"/>
        <end position="301"/>
    </location>
</feature>
<keyword evidence="1" id="KW-0378">Hydrolase</keyword>
<dbReference type="PANTHER" id="PTHR11439">
    <property type="entry name" value="GAG-POL-RELATED RETROTRANSPOSON"/>
    <property type="match status" value="1"/>
</dbReference>
<evidence type="ECO:0000259" key="3">
    <source>
        <dbReference type="Pfam" id="PF22936"/>
    </source>
</evidence>
<protein>
    <submittedName>
        <fullName evidence="4">Retrovirus-related pol polyprotein from transposon TNT 1-94</fullName>
    </submittedName>
</protein>
<keyword evidence="5" id="KW-1185">Reference proteome</keyword>
<evidence type="ECO:0000259" key="2">
    <source>
        <dbReference type="Pfam" id="PF07727"/>
    </source>
</evidence>
<dbReference type="CDD" id="cd09272">
    <property type="entry name" value="RNase_HI_RT_Ty1"/>
    <property type="match status" value="1"/>
</dbReference>
<dbReference type="Pfam" id="PF22936">
    <property type="entry name" value="Pol_BBD"/>
    <property type="match status" value="1"/>
</dbReference>
<dbReference type="EMBL" id="BQNB010010565">
    <property type="protein sequence ID" value="GJS78993.1"/>
    <property type="molecule type" value="Genomic_DNA"/>
</dbReference>
<dbReference type="SUPFAM" id="SSF56672">
    <property type="entry name" value="DNA/RNA polymerases"/>
    <property type="match status" value="1"/>
</dbReference>
<dbReference type="PANTHER" id="PTHR11439:SF495">
    <property type="entry name" value="REVERSE TRANSCRIPTASE, RNA-DEPENDENT DNA POLYMERASE-RELATED"/>
    <property type="match status" value="1"/>
</dbReference>
<comment type="caution">
    <text evidence="4">The sequence shown here is derived from an EMBL/GenBank/DDBJ whole genome shotgun (WGS) entry which is preliminary data.</text>
</comment>
<feature type="domain" description="Retrovirus-related Pol polyprotein from transposon TNT 1-94-like beta-barrel" evidence="3">
    <location>
        <begin position="1"/>
        <end position="62"/>
    </location>
</feature>
<evidence type="ECO:0000256" key="1">
    <source>
        <dbReference type="ARBA" id="ARBA00022750"/>
    </source>
</evidence>
<keyword evidence="1" id="KW-0064">Aspartyl protease</keyword>
<proteinExistence type="predicted"/>
<reference evidence="4" key="2">
    <citation type="submission" date="2022-01" db="EMBL/GenBank/DDBJ databases">
        <authorList>
            <person name="Yamashiro T."/>
            <person name="Shiraishi A."/>
            <person name="Satake H."/>
            <person name="Nakayama K."/>
        </authorList>
    </citation>
    <scope>NUCLEOTIDE SEQUENCE</scope>
</reference>
<dbReference type="Pfam" id="PF07727">
    <property type="entry name" value="RVT_2"/>
    <property type="match status" value="1"/>
</dbReference>
<accession>A0ABQ4YQH7</accession>
<evidence type="ECO:0000313" key="5">
    <source>
        <dbReference type="Proteomes" id="UP001151760"/>
    </source>
</evidence>
<keyword evidence="1" id="KW-0645">Protease</keyword>